<keyword evidence="5" id="KW-0472">Membrane</keyword>
<comment type="caution">
    <text evidence="9">The sequence shown here is derived from an EMBL/GenBank/DDBJ whole genome shotgun (WGS) entry which is preliminary data.</text>
</comment>
<evidence type="ECO:0000259" key="8">
    <source>
        <dbReference type="Pfam" id="PF02608"/>
    </source>
</evidence>
<feature type="signal peptide" evidence="7">
    <location>
        <begin position="1"/>
        <end position="19"/>
    </location>
</feature>
<evidence type="ECO:0000313" key="10">
    <source>
        <dbReference type="Proteomes" id="UP000632138"/>
    </source>
</evidence>
<dbReference type="PROSITE" id="PS51257">
    <property type="entry name" value="PROKAR_LIPOPROTEIN"/>
    <property type="match status" value="1"/>
</dbReference>
<dbReference type="Proteomes" id="UP000632138">
    <property type="component" value="Unassembled WGS sequence"/>
</dbReference>
<proteinExistence type="inferred from homology"/>
<evidence type="ECO:0000256" key="6">
    <source>
        <dbReference type="ARBA" id="ARBA00023288"/>
    </source>
</evidence>
<evidence type="ECO:0000313" key="9">
    <source>
        <dbReference type="EMBL" id="MBM2619387.1"/>
    </source>
</evidence>
<dbReference type="SUPFAM" id="SSF53822">
    <property type="entry name" value="Periplasmic binding protein-like I"/>
    <property type="match status" value="1"/>
</dbReference>
<comment type="subcellular location">
    <subcellularLocation>
        <location evidence="1">Cell membrane</location>
        <topology evidence="1">Lipid-anchor</topology>
    </subcellularLocation>
</comment>
<dbReference type="InterPro" id="IPR028082">
    <property type="entry name" value="Peripla_BP_I"/>
</dbReference>
<dbReference type="PANTHER" id="PTHR34296">
    <property type="entry name" value="TRANSCRIPTIONAL ACTIVATOR PROTEIN MED"/>
    <property type="match status" value="1"/>
</dbReference>
<keyword evidence="4 7" id="KW-0732">Signal</keyword>
<protein>
    <submittedName>
        <fullName evidence="9">BMP family ABC transporter substrate-binding protein</fullName>
    </submittedName>
</protein>
<dbReference type="InterPro" id="IPR050957">
    <property type="entry name" value="BMP_lipoprotein"/>
</dbReference>
<dbReference type="EMBL" id="JAENHP010000010">
    <property type="protein sequence ID" value="MBM2619387.1"/>
    <property type="molecule type" value="Genomic_DNA"/>
</dbReference>
<accession>A0ABS2AHU1</accession>
<evidence type="ECO:0000256" key="5">
    <source>
        <dbReference type="ARBA" id="ARBA00023136"/>
    </source>
</evidence>
<dbReference type="RefSeq" id="WP_203379378.1">
    <property type="nucleotide sequence ID" value="NZ_JAENHP010000010.1"/>
</dbReference>
<comment type="similarity">
    <text evidence="2">Belongs to the BMP lipoprotein family.</text>
</comment>
<organism evidence="9 10">
    <name type="scientific">Paractinoplanes ovalisporus</name>
    <dbReference type="NCBI Taxonomy" id="2810368"/>
    <lineage>
        <taxon>Bacteria</taxon>
        <taxon>Bacillati</taxon>
        <taxon>Actinomycetota</taxon>
        <taxon>Actinomycetes</taxon>
        <taxon>Micromonosporales</taxon>
        <taxon>Micromonosporaceae</taxon>
        <taxon>Paractinoplanes</taxon>
    </lineage>
</organism>
<keyword evidence="3" id="KW-1003">Cell membrane</keyword>
<evidence type="ECO:0000256" key="2">
    <source>
        <dbReference type="ARBA" id="ARBA00008610"/>
    </source>
</evidence>
<gene>
    <name evidence="9" type="ORF">JIG36_27925</name>
</gene>
<dbReference type="Gene3D" id="3.40.50.2300">
    <property type="match status" value="2"/>
</dbReference>
<feature type="domain" description="ABC transporter substrate-binding protein PnrA-like" evidence="8">
    <location>
        <begin position="37"/>
        <end position="322"/>
    </location>
</feature>
<feature type="chain" id="PRO_5045639036" evidence="7">
    <location>
        <begin position="20"/>
        <end position="344"/>
    </location>
</feature>
<keyword evidence="10" id="KW-1185">Reference proteome</keyword>
<reference evidence="9 10" key="1">
    <citation type="submission" date="2021-01" db="EMBL/GenBank/DDBJ databases">
        <title>Actinoplanes sp. nov. LDG1-06 isolated from lichen.</title>
        <authorList>
            <person name="Saeng-In P."/>
            <person name="Phongsopitanun W."/>
            <person name="Kanchanasin P."/>
            <person name="Yuki M."/>
            <person name="Kudo T."/>
            <person name="Ohkuma M."/>
            <person name="Tanasupawat S."/>
        </authorList>
    </citation>
    <scope>NUCLEOTIDE SEQUENCE [LARGE SCALE GENOMIC DNA]</scope>
    <source>
        <strain evidence="9 10">LDG1-06</strain>
    </source>
</reference>
<evidence type="ECO:0000256" key="3">
    <source>
        <dbReference type="ARBA" id="ARBA00022475"/>
    </source>
</evidence>
<keyword evidence="6" id="KW-0449">Lipoprotein</keyword>
<name>A0ABS2AHU1_9ACTN</name>
<evidence type="ECO:0000256" key="4">
    <source>
        <dbReference type="ARBA" id="ARBA00022729"/>
    </source>
</evidence>
<sequence length="344" mass="34970">MRTRLALISFATAIPVLLAGCGGGSDEAAGAADDSTTIGFLAPAPRNDGGFTQYALAGVQAAVDADPKLKLTSIVDNAAESQEQIEGLQSLAANNDVVVADGAVLNKAVAVVAPKYPDTHFVLIASDLEALAPNVSSVTVAVGLNAMVAGAVASNASKSKKIGMIAGPEVPSSTAWYYGMAQGAKIENPATSVAQAYTNDYNDVGKAKQAAEAMIANGADQILSDLDSGSEGIYQAADAKAGTGVYNVFALHCDENPNIIGSGVVNWSDVLKASVTEAAAGTLKAGAISFGLKSGALSFQFCPGKGTDEQKALAEKITKEISDGTVVPEKGVLLPQPSYAFEQR</sequence>
<dbReference type="InterPro" id="IPR003760">
    <property type="entry name" value="PnrA-like"/>
</dbReference>
<dbReference type="PANTHER" id="PTHR34296:SF2">
    <property type="entry name" value="ABC TRANSPORTER GUANOSINE-BINDING PROTEIN NUPN"/>
    <property type="match status" value="1"/>
</dbReference>
<evidence type="ECO:0000256" key="1">
    <source>
        <dbReference type="ARBA" id="ARBA00004193"/>
    </source>
</evidence>
<dbReference type="Pfam" id="PF02608">
    <property type="entry name" value="Bmp"/>
    <property type="match status" value="1"/>
</dbReference>
<evidence type="ECO:0000256" key="7">
    <source>
        <dbReference type="SAM" id="SignalP"/>
    </source>
</evidence>